<comment type="caution">
    <text evidence="2">The sequence shown here is derived from an EMBL/GenBank/DDBJ whole genome shotgun (WGS) entry which is preliminary data.</text>
</comment>
<dbReference type="PANTHER" id="PTHR45527">
    <property type="entry name" value="NONRIBOSOMAL PEPTIDE SYNTHETASE"/>
    <property type="match status" value="1"/>
</dbReference>
<dbReference type="Pfam" id="PF00668">
    <property type="entry name" value="Condensation"/>
    <property type="match status" value="1"/>
</dbReference>
<evidence type="ECO:0000313" key="3">
    <source>
        <dbReference type="Proteomes" id="UP000644610"/>
    </source>
</evidence>
<feature type="domain" description="Condensation" evidence="1">
    <location>
        <begin position="20"/>
        <end position="363"/>
    </location>
</feature>
<evidence type="ECO:0000259" key="1">
    <source>
        <dbReference type="Pfam" id="PF00668"/>
    </source>
</evidence>
<dbReference type="RefSeq" id="WP_203974102.1">
    <property type="nucleotide sequence ID" value="NZ_BAAAKY010000033.1"/>
</dbReference>
<dbReference type="InterPro" id="IPR023213">
    <property type="entry name" value="CAT-like_dom_sf"/>
</dbReference>
<name>A0A8J3UN88_9ACTN</name>
<dbReference type="AlphaFoldDB" id="A0A8J3UN88"/>
<gene>
    <name evidence="2" type="ORF">Psi02_27600</name>
</gene>
<proteinExistence type="predicted"/>
<sequence>MSDVRHVTARFGGGRPRVGPLTMAQANMVRCVLTDPPEHMNYRIIRDLPPDTTLRDVAEAVGLLVSRHESLRTTFEGVEAAADGPAGAVQRVTAEGELLIEVRRAPHQGAVDLAEQAAASLHARRFDLSAEPPLRVAVITEGDVPRQVVFVTTHSTADAVGLAVLLADWDSIIDGKPPEPVTAPQPLDVAEAERSPASVRRAGAALRYWETQLRRIPRSTLTVTVDDSRTDWMLPRLRVRSISAARALGLIGARTGVSRSAAVLAALGALAGLRNGQPACPIISISANRFRPELRDYVGPLAQDALIPIDLTEPSFDGVLLAARAASLAAYQNSRFDSASLVQIMEEVSRSRGVFFARDIVFNDMSVPGRPGRTGPDGTPPDIRSAWLPEATLPARVSLWVHRLEGEVDVTLWADPRCLPRADAQALGEGVMRLLIEAGGRDVGLTELSALTGITPEKRGEGWLTVDSCWVDLAAVRRLVADAVDGPGLVVPVPDERLGHRLVCYLNAETTPHDAHSACLAMSPGRMSAIAPHHYVICSSAPADLGSVRAWRDRALTEGPGR</sequence>
<dbReference type="Proteomes" id="UP000644610">
    <property type="component" value="Unassembled WGS sequence"/>
</dbReference>
<accession>A0A8J3UN88</accession>
<organism evidence="2 3">
    <name type="scientific">Planotetraspora silvatica</name>
    <dbReference type="NCBI Taxonomy" id="234614"/>
    <lineage>
        <taxon>Bacteria</taxon>
        <taxon>Bacillati</taxon>
        <taxon>Actinomycetota</taxon>
        <taxon>Actinomycetes</taxon>
        <taxon>Streptosporangiales</taxon>
        <taxon>Streptosporangiaceae</taxon>
        <taxon>Planotetraspora</taxon>
    </lineage>
</organism>
<dbReference type="PANTHER" id="PTHR45527:SF1">
    <property type="entry name" value="FATTY ACID SYNTHASE"/>
    <property type="match status" value="1"/>
</dbReference>
<dbReference type="InterPro" id="IPR001242">
    <property type="entry name" value="Condensation_dom"/>
</dbReference>
<dbReference type="GO" id="GO:0044550">
    <property type="term" value="P:secondary metabolite biosynthetic process"/>
    <property type="evidence" value="ECO:0007669"/>
    <property type="project" value="TreeGrafter"/>
</dbReference>
<dbReference type="Gene3D" id="3.30.559.30">
    <property type="entry name" value="Nonribosomal peptide synthetase, condensation domain"/>
    <property type="match status" value="1"/>
</dbReference>
<dbReference type="GO" id="GO:0003824">
    <property type="term" value="F:catalytic activity"/>
    <property type="evidence" value="ECO:0007669"/>
    <property type="project" value="InterPro"/>
</dbReference>
<dbReference type="GO" id="GO:0043041">
    <property type="term" value="P:amino acid activation for nonribosomal peptide biosynthetic process"/>
    <property type="evidence" value="ECO:0007669"/>
    <property type="project" value="TreeGrafter"/>
</dbReference>
<evidence type="ECO:0000313" key="2">
    <source>
        <dbReference type="EMBL" id="GII46336.1"/>
    </source>
</evidence>
<dbReference type="GO" id="GO:0031177">
    <property type="term" value="F:phosphopantetheine binding"/>
    <property type="evidence" value="ECO:0007669"/>
    <property type="project" value="TreeGrafter"/>
</dbReference>
<keyword evidence="3" id="KW-1185">Reference proteome</keyword>
<dbReference type="GO" id="GO:0008610">
    <property type="term" value="P:lipid biosynthetic process"/>
    <property type="evidence" value="ECO:0007669"/>
    <property type="project" value="UniProtKB-ARBA"/>
</dbReference>
<dbReference type="EMBL" id="BOOQ01000016">
    <property type="protein sequence ID" value="GII46336.1"/>
    <property type="molecule type" value="Genomic_DNA"/>
</dbReference>
<reference evidence="2" key="1">
    <citation type="submission" date="2021-01" db="EMBL/GenBank/DDBJ databases">
        <title>Whole genome shotgun sequence of Planotetraspora silvatica NBRC 100141.</title>
        <authorList>
            <person name="Komaki H."/>
            <person name="Tamura T."/>
        </authorList>
    </citation>
    <scope>NUCLEOTIDE SEQUENCE</scope>
    <source>
        <strain evidence="2">NBRC 100141</strain>
    </source>
</reference>
<dbReference type="GO" id="GO:0005737">
    <property type="term" value="C:cytoplasm"/>
    <property type="evidence" value="ECO:0007669"/>
    <property type="project" value="TreeGrafter"/>
</dbReference>
<protein>
    <recommendedName>
        <fullName evidence="1">Condensation domain-containing protein</fullName>
    </recommendedName>
</protein>
<dbReference type="Gene3D" id="3.30.559.10">
    <property type="entry name" value="Chloramphenicol acetyltransferase-like domain"/>
    <property type="match status" value="1"/>
</dbReference>
<dbReference type="SUPFAM" id="SSF52777">
    <property type="entry name" value="CoA-dependent acyltransferases"/>
    <property type="match status" value="2"/>
</dbReference>